<keyword evidence="3" id="KW-0808">Transferase</keyword>
<comment type="pathway">
    <text evidence="1">Protein modification; protein glycosylation.</text>
</comment>
<sequence length="1034" mass="116061">MIAHDEYQEALKLFHHENFSAAILYLQRALKQRPRHQPSIVLLLKAFCNEKRYDEACEHLGLLEPAGHPEAEQLKIEILFSCRKYREAEELLWQRYRRTRQTLDLFQIHEVKIKRGETSEALALLHDIYRKDPKKEGVLAKIIINEHFNPALDQDQIRSLQQQWEQHFAYRRARRAETRRSVAKALRIGILSDGFHNHPVSRMTNAGLIGLPRNEFRLYAYSSSGESDQMTDELKSACVKWCQIATLSDRELDARIRQDRIDILIDMSGYHKGSRLQALSLQPAPIMVKWVGGLMNTMGLSFIDYLITDRFESPAGTDADYAEKLIRMPHGYICYTPPFYAPAVEPPPAARSSRITFGCFNNANKINPAVIKAWASILNNINDSTLLLKGSLYESADFQARILEDFARCNITADRILFEGQSDHRTLLATYGKVDITLDPWPFSGGLTTLESMLMGVPVVTYPGRSFASRHSASHVSNAGFPQLVAQSWQQYVDIATMLANDIDLLAQLRSEMRDIFLNSAVCDSKAFSQDLRLALLSVWHRHCDSKAPAALHFEQGLGALFEDEAVPRISDAPAAVSANTDFAFDIGKPAVVIDHGARLISDSTFAELYETGAVHVVCLDPARLADNLLLPLNRKRLQLVHDTVLGNGDPVDFHANLDNQTSGTLTAPPSSDNPRLASLGLPSIRLDDLGRDEAVDWVMLSGNYDNAAIIEAGQRTLENALLVSVQLRLADAPAGSLGLDQAREQLGPLGFDFHTLLAFDFDNLAAHPWMQATRRGSKLQSCIALFVRKDFASLDEQRLETLLFLLHAYFGANDLVQQIMADTHPEKAERYVAHFQAEAVRDIKIPEQPSMSDNETALFEKYLERAKRYFEFGSGGSSKLAASFGLTVNGVESDRKWLTRLQQDLGSKGNIRYVDVGPTGKWGAPTDLSAADRFPDYSAAINTTGEGYDFILVDGRFRVACALETVANILAHQKENEAIVFIHDFWGRDYYQPVLKYLDNIESVESAAVFRVRQNIDRQELRETIAAFSKDCR</sequence>
<name>A0A171KRB1_9BURK</name>
<dbReference type="PANTHER" id="PTHR44835">
    <property type="entry name" value="UDP-N-ACETYLGLUCOSAMINE--PEPTIDE N-ACETYLGLUCOSAMINYLTRANSFERASE SPINDLY-RELATED"/>
    <property type="match status" value="1"/>
</dbReference>
<keyword evidence="8" id="KW-1185">Reference proteome</keyword>
<keyword evidence="4" id="KW-0677">Repeat</keyword>
<dbReference type="Proteomes" id="UP000078084">
    <property type="component" value="Unassembled WGS sequence"/>
</dbReference>
<dbReference type="Pfam" id="PF13844">
    <property type="entry name" value="Glyco_transf_41"/>
    <property type="match status" value="2"/>
</dbReference>
<keyword evidence="5" id="KW-0802">TPR repeat</keyword>
<reference evidence="7 8" key="1">
    <citation type="submission" date="2015-04" db="EMBL/GenBank/DDBJ databases">
        <title>Genome sequence of Kerstersia gyiorum CG1.</title>
        <authorList>
            <person name="Greninger A.L."/>
            <person name="Kozyreva V."/>
            <person name="Chaturvedi V."/>
        </authorList>
    </citation>
    <scope>NUCLEOTIDE SEQUENCE [LARGE SCALE GENOMIC DNA]</scope>
    <source>
        <strain evidence="7 8">CG1</strain>
    </source>
</reference>
<evidence type="ECO:0000256" key="3">
    <source>
        <dbReference type="ARBA" id="ARBA00022679"/>
    </source>
</evidence>
<dbReference type="RefSeq" id="WP_068371856.1">
    <property type="nucleotide sequence ID" value="NZ_LBNE01000007.1"/>
</dbReference>
<accession>A0A171KRB1</accession>
<dbReference type="Gene3D" id="3.40.50.150">
    <property type="entry name" value="Vaccinia Virus protein VP39"/>
    <property type="match status" value="1"/>
</dbReference>
<dbReference type="PATRIC" id="fig|206506.3.peg.2411"/>
<comment type="caution">
    <text evidence="7">The sequence shown here is derived from an EMBL/GenBank/DDBJ whole genome shotgun (WGS) entry which is preliminary data.</text>
</comment>
<dbReference type="PANTHER" id="PTHR44835:SF1">
    <property type="entry name" value="PROTEIN O-GLCNAC TRANSFERASE"/>
    <property type="match status" value="1"/>
</dbReference>
<dbReference type="SUPFAM" id="SSF53756">
    <property type="entry name" value="UDP-Glycosyltransferase/glycogen phosphorylase"/>
    <property type="match status" value="1"/>
</dbReference>
<protein>
    <recommendedName>
        <fullName evidence="6">O-GlcNAc transferase C-terminal domain-containing protein</fullName>
    </recommendedName>
</protein>
<dbReference type="Gene3D" id="3.40.50.11380">
    <property type="match status" value="1"/>
</dbReference>
<dbReference type="STRING" id="206506.AAV32_11305"/>
<gene>
    <name evidence="7" type="ORF">AAV32_11305</name>
</gene>
<organism evidence="7 8">
    <name type="scientific">Kerstersia gyiorum</name>
    <dbReference type="NCBI Taxonomy" id="206506"/>
    <lineage>
        <taxon>Bacteria</taxon>
        <taxon>Pseudomonadati</taxon>
        <taxon>Pseudomonadota</taxon>
        <taxon>Betaproteobacteria</taxon>
        <taxon>Burkholderiales</taxon>
        <taxon>Alcaligenaceae</taxon>
        <taxon>Kerstersia</taxon>
    </lineage>
</organism>
<dbReference type="InterPro" id="IPR029489">
    <property type="entry name" value="OGT/SEC/SPY_C"/>
</dbReference>
<feature type="domain" description="O-GlcNAc transferase C-terminal" evidence="6">
    <location>
        <begin position="354"/>
        <end position="532"/>
    </location>
</feature>
<dbReference type="GO" id="GO:0016757">
    <property type="term" value="F:glycosyltransferase activity"/>
    <property type="evidence" value="ECO:0007669"/>
    <property type="project" value="UniProtKB-KW"/>
</dbReference>
<dbReference type="Gene3D" id="3.40.50.2000">
    <property type="entry name" value="Glycogen Phosphorylase B"/>
    <property type="match status" value="1"/>
</dbReference>
<keyword evidence="2" id="KW-0328">Glycosyltransferase</keyword>
<evidence type="ECO:0000256" key="5">
    <source>
        <dbReference type="ARBA" id="ARBA00022803"/>
    </source>
</evidence>
<feature type="domain" description="O-GlcNAc transferase C-terminal" evidence="6">
    <location>
        <begin position="180"/>
        <end position="333"/>
    </location>
</feature>
<dbReference type="InterPro" id="IPR051939">
    <property type="entry name" value="Glycosyltr_41/O-GlcNAc_trsf"/>
</dbReference>
<evidence type="ECO:0000259" key="6">
    <source>
        <dbReference type="Pfam" id="PF13844"/>
    </source>
</evidence>
<evidence type="ECO:0000313" key="7">
    <source>
        <dbReference type="EMBL" id="KKO71428.1"/>
    </source>
</evidence>
<dbReference type="InterPro" id="IPR029063">
    <property type="entry name" value="SAM-dependent_MTases_sf"/>
</dbReference>
<evidence type="ECO:0000256" key="4">
    <source>
        <dbReference type="ARBA" id="ARBA00022737"/>
    </source>
</evidence>
<dbReference type="AlphaFoldDB" id="A0A171KRB1"/>
<proteinExistence type="predicted"/>
<evidence type="ECO:0000256" key="2">
    <source>
        <dbReference type="ARBA" id="ARBA00022676"/>
    </source>
</evidence>
<dbReference type="InterPro" id="IPR011990">
    <property type="entry name" value="TPR-like_helical_dom_sf"/>
</dbReference>
<dbReference type="SUPFAM" id="SSF48452">
    <property type="entry name" value="TPR-like"/>
    <property type="match status" value="1"/>
</dbReference>
<evidence type="ECO:0000256" key="1">
    <source>
        <dbReference type="ARBA" id="ARBA00004922"/>
    </source>
</evidence>
<dbReference type="EMBL" id="LBNE01000007">
    <property type="protein sequence ID" value="KKO71428.1"/>
    <property type="molecule type" value="Genomic_DNA"/>
</dbReference>
<evidence type="ECO:0000313" key="8">
    <source>
        <dbReference type="Proteomes" id="UP000078084"/>
    </source>
</evidence>